<accession>A0A850EIZ8</accession>
<sequence>MDSIRLIKSEIHRNLVMEIYEEVIQDHEAIGLLLQGSVARGESYETSDLDMYILLKEGLSRPFRAEFRQGIYVELKYSDLEVATHKCEGGPMGMYNFLDSVILLDHEEQLQQLIERSKQLFSGYQTPVTEMKSIKYWLESTLIKIKAAQMSGDDLKAAFVAGTTSWKILEGVWAASNKPMPPNGSVLFYLKDMEMLSDDLKNLIKSLFVGEVRERIESSIQIIEWVTLSLNDLINMRENKPVSP</sequence>
<protein>
    <submittedName>
        <fullName evidence="2">Nucleotidyltransferase domain-containing protein</fullName>
    </submittedName>
</protein>
<keyword evidence="2" id="KW-0808">Transferase</keyword>
<dbReference type="InterPro" id="IPR043519">
    <property type="entry name" value="NT_sf"/>
</dbReference>
<dbReference type="Gene3D" id="3.30.460.10">
    <property type="entry name" value="Beta Polymerase, domain 2"/>
    <property type="match status" value="1"/>
</dbReference>
<dbReference type="EMBL" id="JABWCS010000204">
    <property type="protein sequence ID" value="NUU60878.1"/>
    <property type="molecule type" value="Genomic_DNA"/>
</dbReference>
<feature type="domain" description="Polymerase nucleotidyl transferase" evidence="1">
    <location>
        <begin position="17"/>
        <end position="81"/>
    </location>
</feature>
<keyword evidence="3" id="KW-1185">Reference proteome</keyword>
<organism evidence="2 3">
    <name type="scientific">Paenibacillus agri</name>
    <dbReference type="NCBI Taxonomy" id="2744309"/>
    <lineage>
        <taxon>Bacteria</taxon>
        <taxon>Bacillati</taxon>
        <taxon>Bacillota</taxon>
        <taxon>Bacilli</taxon>
        <taxon>Bacillales</taxon>
        <taxon>Paenibacillaceae</taxon>
        <taxon>Paenibacillus</taxon>
    </lineage>
</organism>
<reference evidence="2" key="1">
    <citation type="submission" date="2020-06" db="EMBL/GenBank/DDBJ databases">
        <title>Paenibacillus sp. nov., isolated from soil.</title>
        <authorList>
            <person name="Seo Y.L."/>
        </authorList>
    </citation>
    <scope>NUCLEOTIDE SEQUENCE [LARGE SCALE GENOMIC DNA]</scope>
    <source>
        <strain evidence="2">JW14</strain>
    </source>
</reference>
<gene>
    <name evidence="2" type="ORF">HPT30_11025</name>
</gene>
<dbReference type="Proteomes" id="UP000564806">
    <property type="component" value="Unassembled WGS sequence"/>
</dbReference>
<evidence type="ECO:0000313" key="2">
    <source>
        <dbReference type="EMBL" id="NUU60878.1"/>
    </source>
</evidence>
<proteinExistence type="predicted"/>
<dbReference type="GO" id="GO:0016779">
    <property type="term" value="F:nucleotidyltransferase activity"/>
    <property type="evidence" value="ECO:0007669"/>
    <property type="project" value="InterPro"/>
</dbReference>
<comment type="caution">
    <text evidence="2">The sequence shown here is derived from an EMBL/GenBank/DDBJ whole genome shotgun (WGS) entry which is preliminary data.</text>
</comment>
<dbReference type="RefSeq" id="WP_175371434.1">
    <property type="nucleotide sequence ID" value="NZ_JABWCS010000204.1"/>
</dbReference>
<dbReference type="SUPFAM" id="SSF81301">
    <property type="entry name" value="Nucleotidyltransferase"/>
    <property type="match status" value="1"/>
</dbReference>
<name>A0A850EIZ8_9BACL</name>
<dbReference type="InterPro" id="IPR002934">
    <property type="entry name" value="Polymerase_NTP_transf_dom"/>
</dbReference>
<evidence type="ECO:0000259" key="1">
    <source>
        <dbReference type="Pfam" id="PF01909"/>
    </source>
</evidence>
<dbReference type="AlphaFoldDB" id="A0A850EIZ8"/>
<evidence type="ECO:0000313" key="3">
    <source>
        <dbReference type="Proteomes" id="UP000564806"/>
    </source>
</evidence>
<dbReference type="Pfam" id="PF01909">
    <property type="entry name" value="NTP_transf_2"/>
    <property type="match status" value="1"/>
</dbReference>